<evidence type="ECO:0000256" key="9">
    <source>
        <dbReference type="ARBA" id="ARBA00035130"/>
    </source>
</evidence>
<dbReference type="OMA" id="SWNIYST"/>
<sequence length="229" mass="26972">MAASIRANYFFRAIGNTVLRRNPPFISRGIPFLYRSEKASLKNITSDIGRQTITTSVIRWDEINEESESNEQHPQRQELTEAELLQAIEYLNSEEFIKRYGDKPIWANYKRNHKGRIPPKETRKRCIRGNGEKQQICGNPCPICRDSNLVLHYKNIKLLEQFICPHSWNIYSTYRTGLCRRQHKALCATIEKARQYGVLPFSVPYIEYKYEDYYQDETSPKDKKRSVDI</sequence>
<dbReference type="OrthoDB" id="21463at2759"/>
<evidence type="ECO:0000256" key="4">
    <source>
        <dbReference type="ARBA" id="ARBA00022946"/>
    </source>
</evidence>
<dbReference type="GO" id="GO:0005763">
    <property type="term" value="C:mitochondrial small ribosomal subunit"/>
    <property type="evidence" value="ECO:0007669"/>
    <property type="project" value="UniProtKB-ARBA"/>
</dbReference>
<name>A0A7M7PP83_STRPU</name>
<keyword evidence="6" id="KW-0496">Mitochondrion</keyword>
<dbReference type="AlphaFoldDB" id="A0A7M7PP83"/>
<dbReference type="Proteomes" id="UP000007110">
    <property type="component" value="Unassembled WGS sequence"/>
</dbReference>
<dbReference type="InterPro" id="IPR001648">
    <property type="entry name" value="Ribosomal_bS18"/>
</dbReference>
<evidence type="ECO:0000256" key="6">
    <source>
        <dbReference type="ARBA" id="ARBA00023128"/>
    </source>
</evidence>
<dbReference type="Pfam" id="PF01084">
    <property type="entry name" value="Ribosomal_S18"/>
    <property type="match status" value="1"/>
</dbReference>
<dbReference type="InterPro" id="IPR040054">
    <property type="entry name" value="MRPS18B"/>
</dbReference>
<dbReference type="RefSeq" id="XP_030853675.1">
    <property type="nucleotide sequence ID" value="XM_030997815.1"/>
</dbReference>
<organism evidence="11 12">
    <name type="scientific">Strongylocentrotus purpuratus</name>
    <name type="common">Purple sea urchin</name>
    <dbReference type="NCBI Taxonomy" id="7668"/>
    <lineage>
        <taxon>Eukaryota</taxon>
        <taxon>Metazoa</taxon>
        <taxon>Echinodermata</taxon>
        <taxon>Eleutherozoa</taxon>
        <taxon>Echinozoa</taxon>
        <taxon>Echinoidea</taxon>
        <taxon>Euechinoidea</taxon>
        <taxon>Echinacea</taxon>
        <taxon>Camarodonta</taxon>
        <taxon>Echinidea</taxon>
        <taxon>Strongylocentrotidae</taxon>
        <taxon>Strongylocentrotus</taxon>
    </lineage>
</organism>
<evidence type="ECO:0000256" key="8">
    <source>
        <dbReference type="ARBA" id="ARBA00032055"/>
    </source>
</evidence>
<dbReference type="InParanoid" id="A0A7M7PP83"/>
<dbReference type="InterPro" id="IPR036870">
    <property type="entry name" value="Ribosomal_bS18_sf"/>
</dbReference>
<reference evidence="11" key="2">
    <citation type="submission" date="2021-01" db="UniProtKB">
        <authorList>
            <consortium name="EnsemblMetazoa"/>
        </authorList>
    </citation>
    <scope>IDENTIFICATION</scope>
</reference>
<dbReference type="KEGG" id="spu:756938"/>
<evidence type="ECO:0000256" key="3">
    <source>
        <dbReference type="ARBA" id="ARBA00022553"/>
    </source>
</evidence>
<evidence type="ECO:0000313" key="12">
    <source>
        <dbReference type="Proteomes" id="UP000007110"/>
    </source>
</evidence>
<dbReference type="FunCoup" id="A0A7M7PP83">
    <property type="interactions" value="906"/>
</dbReference>
<dbReference type="GO" id="GO:0032543">
    <property type="term" value="P:mitochondrial translation"/>
    <property type="evidence" value="ECO:0007669"/>
    <property type="project" value="InterPro"/>
</dbReference>
<keyword evidence="4" id="KW-0809">Transit peptide</keyword>
<dbReference type="SUPFAM" id="SSF46911">
    <property type="entry name" value="Ribosomal protein S18"/>
    <property type="match status" value="1"/>
</dbReference>
<comment type="similarity">
    <text evidence="2">Belongs to the bacterial ribosomal protein bS18 family. Mitochondrion-specific ribosomal protein mS40 subfamily.</text>
</comment>
<comment type="subcellular location">
    <subcellularLocation>
        <location evidence="1">Mitochondrion</location>
    </subcellularLocation>
</comment>
<reference evidence="12" key="1">
    <citation type="submission" date="2015-02" db="EMBL/GenBank/DDBJ databases">
        <title>Genome sequencing for Strongylocentrotus purpuratus.</title>
        <authorList>
            <person name="Murali S."/>
            <person name="Liu Y."/>
            <person name="Vee V."/>
            <person name="English A."/>
            <person name="Wang M."/>
            <person name="Skinner E."/>
            <person name="Han Y."/>
            <person name="Muzny D.M."/>
            <person name="Worley K.C."/>
            <person name="Gibbs R.A."/>
        </authorList>
    </citation>
    <scope>NUCLEOTIDE SEQUENCE</scope>
</reference>
<dbReference type="GO" id="GO:0003735">
    <property type="term" value="F:structural constituent of ribosome"/>
    <property type="evidence" value="ECO:0007669"/>
    <property type="project" value="InterPro"/>
</dbReference>
<keyword evidence="12" id="KW-1185">Reference proteome</keyword>
<dbReference type="EnsemblMetazoa" id="XM_030997815">
    <property type="protein sequence ID" value="XP_030853675"/>
    <property type="gene ID" value="LOC756938"/>
</dbReference>
<proteinExistence type="inferred from homology"/>
<dbReference type="Gene3D" id="4.10.640.10">
    <property type="entry name" value="Ribosomal protein S18"/>
    <property type="match status" value="1"/>
</dbReference>
<evidence type="ECO:0000256" key="5">
    <source>
        <dbReference type="ARBA" id="ARBA00022980"/>
    </source>
</evidence>
<protein>
    <recommendedName>
        <fullName evidence="9">Small ribosomal subunit protein mS40</fullName>
    </recommendedName>
    <alternativeName>
        <fullName evidence="8">28S ribosomal protein S18-2, mitochondrial</fullName>
    </alternativeName>
    <alternativeName>
        <fullName evidence="10">28S ribosomal protein S18b, mitochondrial</fullName>
    </alternativeName>
</protein>
<keyword evidence="5" id="KW-0689">Ribosomal protein</keyword>
<dbReference type="GeneID" id="756938"/>
<keyword evidence="3" id="KW-0597">Phosphoprotein</keyword>
<evidence type="ECO:0000256" key="1">
    <source>
        <dbReference type="ARBA" id="ARBA00004173"/>
    </source>
</evidence>
<dbReference type="PANTHER" id="PTHR13329">
    <property type="entry name" value="MITOCHONDRIAL RIBOSOMAL PROTEIN S18B"/>
    <property type="match status" value="1"/>
</dbReference>
<evidence type="ECO:0000256" key="2">
    <source>
        <dbReference type="ARBA" id="ARBA00006136"/>
    </source>
</evidence>
<dbReference type="GO" id="GO:0005739">
    <property type="term" value="C:mitochondrion"/>
    <property type="evidence" value="ECO:0000318"/>
    <property type="project" value="GO_Central"/>
</dbReference>
<dbReference type="FunFam" id="4.10.640.10:FF:000008">
    <property type="entry name" value="28S ribosomal protein S18b, mitochondrial"/>
    <property type="match status" value="1"/>
</dbReference>
<evidence type="ECO:0000256" key="10">
    <source>
        <dbReference type="ARBA" id="ARBA00035515"/>
    </source>
</evidence>
<accession>A0A7M7PP83</accession>
<dbReference type="PANTHER" id="PTHR13329:SF2">
    <property type="entry name" value="SMALL RIBOSOMAL SUBUNIT PROTEIN MS40"/>
    <property type="match status" value="1"/>
</dbReference>
<evidence type="ECO:0000313" key="11">
    <source>
        <dbReference type="EnsemblMetazoa" id="XP_030853675"/>
    </source>
</evidence>
<evidence type="ECO:0000256" key="7">
    <source>
        <dbReference type="ARBA" id="ARBA00023274"/>
    </source>
</evidence>
<keyword evidence="7" id="KW-0687">Ribonucleoprotein</keyword>